<dbReference type="Gene3D" id="3.40.20.10">
    <property type="entry name" value="Severin"/>
    <property type="match status" value="1"/>
</dbReference>
<proteinExistence type="inferred from homology"/>
<keyword evidence="6" id="KW-0931">ER-Golgi transport</keyword>
<dbReference type="Gene3D" id="1.20.120.730">
    <property type="entry name" value="Sec23/Sec24 helical domain"/>
    <property type="match status" value="1"/>
</dbReference>
<evidence type="ECO:0000256" key="3">
    <source>
        <dbReference type="ARBA" id="ARBA00004397"/>
    </source>
</evidence>
<dbReference type="GO" id="GO:0070971">
    <property type="term" value="C:endoplasmic reticulum exit site"/>
    <property type="evidence" value="ECO:0007669"/>
    <property type="project" value="TreeGrafter"/>
</dbReference>
<gene>
    <name evidence="16" type="ORF">BJ508DRAFT_419537</name>
</gene>
<evidence type="ECO:0008006" key="18">
    <source>
        <dbReference type="Google" id="ProtNLM"/>
    </source>
</evidence>
<feature type="region of interest" description="Disordered" evidence="10">
    <location>
        <begin position="1"/>
        <end position="123"/>
    </location>
</feature>
<dbReference type="SUPFAM" id="SSF82919">
    <property type="entry name" value="Zn-finger domain of Sec23/24"/>
    <property type="match status" value="1"/>
</dbReference>
<evidence type="ECO:0000256" key="6">
    <source>
        <dbReference type="ARBA" id="ARBA00022892"/>
    </source>
</evidence>
<reference evidence="16 17" key="1">
    <citation type="journal article" date="2018" name="Nat. Ecol. Evol.">
        <title>Pezizomycetes genomes reveal the molecular basis of ectomycorrhizal truffle lifestyle.</title>
        <authorList>
            <person name="Murat C."/>
            <person name="Payen T."/>
            <person name="Noel B."/>
            <person name="Kuo A."/>
            <person name="Morin E."/>
            <person name="Chen J."/>
            <person name="Kohler A."/>
            <person name="Krizsan K."/>
            <person name="Balestrini R."/>
            <person name="Da Silva C."/>
            <person name="Montanini B."/>
            <person name="Hainaut M."/>
            <person name="Levati E."/>
            <person name="Barry K.W."/>
            <person name="Belfiori B."/>
            <person name="Cichocki N."/>
            <person name="Clum A."/>
            <person name="Dockter R.B."/>
            <person name="Fauchery L."/>
            <person name="Guy J."/>
            <person name="Iotti M."/>
            <person name="Le Tacon F."/>
            <person name="Lindquist E.A."/>
            <person name="Lipzen A."/>
            <person name="Malagnac F."/>
            <person name="Mello A."/>
            <person name="Molinier V."/>
            <person name="Miyauchi S."/>
            <person name="Poulain J."/>
            <person name="Riccioni C."/>
            <person name="Rubini A."/>
            <person name="Sitrit Y."/>
            <person name="Splivallo R."/>
            <person name="Traeger S."/>
            <person name="Wang M."/>
            <person name="Zifcakova L."/>
            <person name="Wipf D."/>
            <person name="Zambonelli A."/>
            <person name="Paolocci F."/>
            <person name="Nowrousian M."/>
            <person name="Ottonello S."/>
            <person name="Baldrian P."/>
            <person name="Spatafora J.W."/>
            <person name="Henrissat B."/>
            <person name="Nagy L.G."/>
            <person name="Aury J.M."/>
            <person name="Wincker P."/>
            <person name="Grigoriev I.V."/>
            <person name="Bonfante P."/>
            <person name="Martin F.M."/>
        </authorList>
    </citation>
    <scope>NUCLEOTIDE SEQUENCE [LARGE SCALE GENOMIC DNA]</scope>
    <source>
        <strain evidence="16 17">RN42</strain>
    </source>
</reference>
<evidence type="ECO:0000259" key="14">
    <source>
        <dbReference type="Pfam" id="PF04815"/>
    </source>
</evidence>
<evidence type="ECO:0000256" key="7">
    <source>
        <dbReference type="ARBA" id="ARBA00022927"/>
    </source>
</evidence>
<dbReference type="InterPro" id="IPR006895">
    <property type="entry name" value="Znf_Sec23_Sec24"/>
</dbReference>
<feature type="domain" description="Sec23/Sec24 trunk" evidence="13">
    <location>
        <begin position="383"/>
        <end position="635"/>
    </location>
</feature>
<dbReference type="PANTHER" id="PTHR13803">
    <property type="entry name" value="SEC24-RELATED PROTEIN"/>
    <property type="match status" value="1"/>
</dbReference>
<organism evidence="16 17">
    <name type="scientific">Ascobolus immersus RN42</name>
    <dbReference type="NCBI Taxonomy" id="1160509"/>
    <lineage>
        <taxon>Eukaryota</taxon>
        <taxon>Fungi</taxon>
        <taxon>Dikarya</taxon>
        <taxon>Ascomycota</taxon>
        <taxon>Pezizomycotina</taxon>
        <taxon>Pezizomycetes</taxon>
        <taxon>Pezizales</taxon>
        <taxon>Ascobolaceae</taxon>
        <taxon>Ascobolus</taxon>
    </lineage>
</organism>
<evidence type="ECO:0000259" key="12">
    <source>
        <dbReference type="Pfam" id="PF04810"/>
    </source>
</evidence>
<dbReference type="InterPro" id="IPR007123">
    <property type="entry name" value="Gelsolin-like_dom"/>
</dbReference>
<feature type="compositionally biased region" description="Low complexity" evidence="10">
    <location>
        <begin position="62"/>
        <end position="72"/>
    </location>
</feature>
<evidence type="ECO:0000259" key="13">
    <source>
        <dbReference type="Pfam" id="PF04811"/>
    </source>
</evidence>
<comment type="function">
    <text evidence="9">Component of the coat protein complex II (COPII) which promotes the formation of transport vesicles from the endoplasmic reticulum (ER). The coat has two main functions, the physical deformation of the endoplasmic reticulum membrane into vesicles and the selection of cargo molecules.</text>
</comment>
<evidence type="ECO:0000259" key="11">
    <source>
        <dbReference type="Pfam" id="PF00626"/>
    </source>
</evidence>
<dbReference type="InterPro" id="IPR036180">
    <property type="entry name" value="Gelsolin-like_dom_sf"/>
</dbReference>
<keyword evidence="7" id="KW-0653">Protein transport</keyword>
<dbReference type="OrthoDB" id="49016at2759"/>
<name>A0A3N4HDG6_ASCIM</name>
<dbReference type="GO" id="GO:0000149">
    <property type="term" value="F:SNARE binding"/>
    <property type="evidence" value="ECO:0007669"/>
    <property type="project" value="TreeGrafter"/>
</dbReference>
<dbReference type="Pfam" id="PF04815">
    <property type="entry name" value="Sec23_helical"/>
    <property type="match status" value="1"/>
</dbReference>
<dbReference type="STRING" id="1160509.A0A3N4HDG6"/>
<dbReference type="Pfam" id="PF00626">
    <property type="entry name" value="Gelsolin"/>
    <property type="match status" value="1"/>
</dbReference>
<dbReference type="InterPro" id="IPR036175">
    <property type="entry name" value="Sec23/24_helical_dom_sf"/>
</dbReference>
<evidence type="ECO:0000313" key="17">
    <source>
        <dbReference type="Proteomes" id="UP000275078"/>
    </source>
</evidence>
<dbReference type="EMBL" id="ML119867">
    <property type="protein sequence ID" value="RPA72315.1"/>
    <property type="molecule type" value="Genomic_DNA"/>
</dbReference>
<evidence type="ECO:0000259" key="15">
    <source>
        <dbReference type="Pfam" id="PF08033"/>
    </source>
</evidence>
<protein>
    <recommendedName>
        <fullName evidence="18">Sec23/Sec24 family protein</fullName>
    </recommendedName>
</protein>
<evidence type="ECO:0000256" key="2">
    <source>
        <dbReference type="ARBA" id="ARBA00004299"/>
    </source>
</evidence>
<feature type="domain" description="Sec23/Sec24 beta-sandwich" evidence="15">
    <location>
        <begin position="642"/>
        <end position="727"/>
    </location>
</feature>
<dbReference type="AlphaFoldDB" id="A0A3N4HDG6"/>
<dbReference type="SUPFAM" id="SSF53300">
    <property type="entry name" value="vWA-like"/>
    <property type="match status" value="1"/>
</dbReference>
<evidence type="ECO:0000256" key="10">
    <source>
        <dbReference type="SAM" id="MobiDB-lite"/>
    </source>
</evidence>
<evidence type="ECO:0000256" key="1">
    <source>
        <dbReference type="ARBA" id="ARBA00004255"/>
    </source>
</evidence>
<dbReference type="InterPro" id="IPR006900">
    <property type="entry name" value="Sec23/24_helical_dom"/>
</dbReference>
<dbReference type="InterPro" id="IPR012990">
    <property type="entry name" value="Beta-sandwich_Sec23_24"/>
</dbReference>
<feature type="domain" description="Sec23/Sec24 helical" evidence="14">
    <location>
        <begin position="738"/>
        <end position="838"/>
    </location>
</feature>
<feature type="compositionally biased region" description="Low complexity" evidence="10">
    <location>
        <begin position="154"/>
        <end position="163"/>
    </location>
</feature>
<evidence type="ECO:0000256" key="4">
    <source>
        <dbReference type="ARBA" id="ARBA00008334"/>
    </source>
</evidence>
<dbReference type="Pfam" id="PF08033">
    <property type="entry name" value="Sec23_BS"/>
    <property type="match status" value="1"/>
</dbReference>
<accession>A0A3N4HDG6</accession>
<keyword evidence="17" id="KW-1185">Reference proteome</keyword>
<dbReference type="InterPro" id="IPR036174">
    <property type="entry name" value="Znf_Sec23_Sec24_sf"/>
</dbReference>
<comment type="similarity">
    <text evidence="4">Belongs to the SEC23/SEC24 family. SEC24 subfamily.</text>
</comment>
<evidence type="ECO:0000256" key="9">
    <source>
        <dbReference type="ARBA" id="ARBA00025471"/>
    </source>
</evidence>
<dbReference type="GO" id="GO:0005789">
    <property type="term" value="C:endoplasmic reticulum membrane"/>
    <property type="evidence" value="ECO:0007669"/>
    <property type="project" value="UniProtKB-SubCell"/>
</dbReference>
<keyword evidence="5" id="KW-0813">Transport</keyword>
<dbReference type="InterPro" id="IPR006896">
    <property type="entry name" value="Sec23/24_trunk_dom"/>
</dbReference>
<dbReference type="InterPro" id="IPR050550">
    <property type="entry name" value="SEC23_SEC24_subfamily"/>
</dbReference>
<dbReference type="PANTHER" id="PTHR13803:SF4">
    <property type="entry name" value="SECRETORY 24CD, ISOFORM C"/>
    <property type="match status" value="1"/>
</dbReference>
<evidence type="ECO:0000256" key="5">
    <source>
        <dbReference type="ARBA" id="ARBA00022448"/>
    </source>
</evidence>
<dbReference type="Gene3D" id="2.30.30.380">
    <property type="entry name" value="Zn-finger domain of Sec23/24"/>
    <property type="match status" value="1"/>
</dbReference>
<dbReference type="GO" id="GO:0000139">
    <property type="term" value="C:Golgi membrane"/>
    <property type="evidence" value="ECO:0007669"/>
    <property type="project" value="UniProtKB-SubCell"/>
</dbReference>
<feature type="region of interest" description="Disordered" evidence="10">
    <location>
        <begin position="154"/>
        <end position="174"/>
    </location>
</feature>
<dbReference type="InterPro" id="IPR029006">
    <property type="entry name" value="ADF-H/Gelsolin-like_dom_sf"/>
</dbReference>
<keyword evidence="8" id="KW-0968">Cytoplasmic vesicle</keyword>
<dbReference type="GO" id="GO:0006886">
    <property type="term" value="P:intracellular protein transport"/>
    <property type="evidence" value="ECO:0007669"/>
    <property type="project" value="InterPro"/>
</dbReference>
<evidence type="ECO:0000313" key="16">
    <source>
        <dbReference type="EMBL" id="RPA72315.1"/>
    </source>
</evidence>
<dbReference type="GO" id="GO:0030127">
    <property type="term" value="C:COPII vesicle coat"/>
    <property type="evidence" value="ECO:0007669"/>
    <property type="project" value="InterPro"/>
</dbReference>
<feature type="domain" description="Zinc finger Sec23/Sec24-type" evidence="12">
    <location>
        <begin position="308"/>
        <end position="346"/>
    </location>
</feature>
<dbReference type="Gene3D" id="3.40.50.410">
    <property type="entry name" value="von Willebrand factor, type A domain"/>
    <property type="match status" value="1"/>
</dbReference>
<dbReference type="SUPFAM" id="SSF82754">
    <property type="entry name" value="C-terminal, gelsolin-like domain of Sec23/24"/>
    <property type="match status" value="1"/>
</dbReference>
<feature type="region of interest" description="Disordered" evidence="10">
    <location>
        <begin position="130"/>
        <end position="149"/>
    </location>
</feature>
<dbReference type="Proteomes" id="UP000275078">
    <property type="component" value="Unassembled WGS sequence"/>
</dbReference>
<feature type="domain" description="Gelsolin-like" evidence="11">
    <location>
        <begin position="865"/>
        <end position="930"/>
    </location>
</feature>
<dbReference type="Gene3D" id="2.60.40.1670">
    <property type="entry name" value="beta-sandwich domain of Sec23/24"/>
    <property type="match status" value="1"/>
</dbReference>
<dbReference type="GO" id="GO:0090110">
    <property type="term" value="P:COPII-coated vesicle cargo loading"/>
    <property type="evidence" value="ECO:0007669"/>
    <property type="project" value="TreeGrafter"/>
</dbReference>
<dbReference type="Pfam" id="PF04810">
    <property type="entry name" value="zf-Sec23_Sec24"/>
    <property type="match status" value="1"/>
</dbReference>
<dbReference type="SUPFAM" id="SSF81811">
    <property type="entry name" value="Helical domain of Sec23/24"/>
    <property type="match status" value="1"/>
</dbReference>
<comment type="subcellular location">
    <subcellularLocation>
        <location evidence="2">Cytoplasmic vesicle</location>
        <location evidence="2">COPII-coated vesicle membrane</location>
        <topology evidence="2">Peripheral membrane protein</topology>
        <orientation evidence="2">Cytoplasmic side</orientation>
    </subcellularLocation>
    <subcellularLocation>
        <location evidence="3">Endoplasmic reticulum membrane</location>
        <topology evidence="3">Peripheral membrane protein</topology>
        <orientation evidence="3">Cytoplasmic side</orientation>
    </subcellularLocation>
    <subcellularLocation>
        <location evidence="1">Golgi apparatus membrane</location>
        <topology evidence="1">Peripheral membrane protein</topology>
        <orientation evidence="1">Cytoplasmic side</orientation>
    </subcellularLocation>
</comment>
<dbReference type="Pfam" id="PF04811">
    <property type="entry name" value="Sec23_trunk"/>
    <property type="match status" value="1"/>
</dbReference>
<dbReference type="GO" id="GO:0008270">
    <property type="term" value="F:zinc ion binding"/>
    <property type="evidence" value="ECO:0007669"/>
    <property type="project" value="InterPro"/>
</dbReference>
<evidence type="ECO:0000256" key="8">
    <source>
        <dbReference type="ARBA" id="ARBA00023329"/>
    </source>
</evidence>
<sequence length="1024" mass="112609">MSNPYQYGGAPPPPPTPGSDPNRQQYPYSPGIPPQTPQGAPGYMQQPPPTPGAPQYGGYGDAGYQQQAQGGPYSPGPPPTPGYQNPQDAGFQGLTAQMGQMGINEGYGAPQQAPARHGKKKQRAFHTLDQAPEASGPPPLTPGFQSPAQQQFPNQFQSQFPGQPGTPGLANPNQFPVPANPQFQPANPPASIAEYNANMRGPTGTGRVDPDAIPSIPVSREAAAAQYKTQIYPTMELHHPPPALTDFVAFDQGNSSPKFCRLSLNTIPSSEELLKSTALPLSLVIQPLAPQKEQELPVPVLDFGDAGPPRCRRCRTYINPFMTFSQNGAKFVCNMCLFPNEVPASYYSPLDMSGKRVDRETRPELMRGTVEYIVPKEYWAKEPTPLRWLFAIDVSMEAINKGLIESMVKAIRRALYGDEKEPLGEGEEETAETPVKKIPPGCKVGILTYDKEVHFYNLNANLDQAQMLVMTDLEEPFVPLSEGLFVDPYESQSVIEGLLTSLPNFFALVKNPEPALFPTLQAAFSALEATGGKIICSLATLPTWGPGRLHFREDSKLFGTDKEKTFFASEHQEWRKLGTKMVEAGIGADFFLTPAAYIDVATVGHIAEVTGGETFFYPNFIYQRDSPKLEEELIHSVHRETGYQALMKVRCSNGLQVSSYHGNYLHRNAAADLEFGVIDQDKSVSISFSYDGKLDTKLDAHFQSALLYTTASGERRVRCHNIVAAVTDVAKEGLRFVDQDAVICTIAKEAAATMTEKSLKQIRGLLTEKCVDILAAYRKNFSGSNPPGQLVLPEALKEFGLYILCLIKLRAFRGGNVSSDMRVHAMRMLKSMSPAELSLFLYPRIIPIHNLEPEDCFADETGHLKVPGALRASFSRIEEGGAYLVDNGQVCILWIHGQVSPALLVDLFGEGIDNLQAIDPYLSELPVLETHLNCQVRNLLQYFKTQRGSKALRIQLARQGLDGAEYEFAGLLMEDRNNEAQSYVDWLVHVHKHIQLEITGQRKKEGADEGISAANLAGLRPPYW</sequence>
<dbReference type="SUPFAM" id="SSF81995">
    <property type="entry name" value="beta-sandwich domain of Sec23/24"/>
    <property type="match status" value="1"/>
</dbReference>
<dbReference type="InterPro" id="IPR036465">
    <property type="entry name" value="vWFA_dom_sf"/>
</dbReference>